<evidence type="ECO:0000313" key="3">
    <source>
        <dbReference type="Proteomes" id="UP001208689"/>
    </source>
</evidence>
<dbReference type="Proteomes" id="UP001208689">
    <property type="component" value="Chromosome"/>
</dbReference>
<gene>
    <name evidence="2" type="ORF">NEF87_000462</name>
</gene>
<evidence type="ECO:0000313" key="2">
    <source>
        <dbReference type="EMBL" id="UYP44177.1"/>
    </source>
</evidence>
<sequence>MAEIGTSLKNSSKVKRFVLASSLIGIVTISTFVGMNLNLFGFGEADGIFPVLISPNPSMESDFYEGEPIVFNATVYKILKGEVETTSADNFNFQTDLNFTWYFRSIEWETPIKLYESPGAAHIALSALKPGTYEISVEVIGIETDYDLLNPNDYLIDNASEPINYALAQFTVHPLISLDSWISHPADYSNHIMGEPIQFNGITRSTVNSSVTNHLVEANVDIVNQVTHFIDQTELEQVVTSQLPFLDVSTVVGSIEYLDPIQLEYLIPSKSAQIEWIDDYIDPQGQVTQNILIGDNYDITINSLPIGFHSIRMQVMDETTNYTSSSTVNLWISNSTQPTVPYLHEFYNDLTMEGNFILDWDASIPTTPNTIIQTYDIQQTSRTDILYLDDQEYIEEQSTFYNISTETTYKMFENFTSTTDFTKYEEGKVWFRVRAVDSNGIYSHWTQPIGMTVDRAPSNIYCSGVFGEDAERIDLHSTEYTSQKGEIIDDQINDNFLETGEFRPNPAFFDLYEGQFEQSENRSEFETIYSQLPSTSIEEAISILQYQPFSIHLQQVNSSLPIDPDTEANQLRYTLISDLDGKLFSGKGYGDTIQISWEEQIYPYLTSQEIDFCGLSVGHHIMTILIQDTFDLIYQLPSLVINVSEYIPLWENITLQTTPESFYDYTGDGRHDLSEIVLQGDLPHLNPYYPNWESIKPQYIKYWYFQVFQEYGNQSFEEIFQVNASHVNTTATSFTYLVQGLISSNYTFHIAVEDVHGHVSNWSTSLLIVNTSNAPLVAPYDHKLPILLDADNPPPNPVIGLINTYYADEISQISTDELLLLNASQSSDLNGDSLEYTWHFDGSGIETWYESYDLHAEVLEVSPEICGNDLDPEFELDMRDGDHYGDWGVHEITLEVFDGVTSVNTSILVEIIPPNVAPEITGLAFYNGHVDAATSLAYMYDAETCILYPDHLFHFDHLLNPQTLSISYILTDLTSQSTSYLGTKSIPREEFSFENPLLNPNRALEYGIILQQMQPGFYDINATISDGYVSISCNFSFEVKVDITPYDLGITLKNQNGGEIEKIDGKYTILLNQPLKFELQWIDNHPDSQAEISVSASGLGVIYEGPGIRLIDSLSEKSHFTKGGETELTFTVRDQWGKSNSTSITVMVYYVTILNDDNTNTVARQIAISKEYLGHGYSKLNNFGDVDRSEKYVNTWSSELGDDQIDTDDGYYADTYLSLDPSIFMDAEYVRVWFQLDSRFDKDYLEFYDGDGDLVWKIRRHSDSATAGYQYLAGDNTWKSLYQMQLSSTRDNLETNYLSTTWEHSINSRLVYVVVPGDTVTMKWKTGSKDGALANVFGKRGFRIAYYEALGESEIKLRSPLDLNLDKFNAFLGLNKNELVGNVLGTVIKAVWYKLIEIWFENEWDSRWVEFTEEVDYLGALTFEISAMYNRFTSEFRVNLDVEYEPKKTPGVGAAMNSVKLSVGGSGTFAAIIDPFQLKEASMSFFGKASKEISIVALIGKLPGMSKIGSSIKKADKYLDKYGYGFPKIDLYVEFRISGGYRSDLGWYGLFEVTVGASITFFKKLVHLGVDLGMYIGGSQKKGFTWGITANAYFKIRLTLKALIGNYWWVPGSTLYSKKYTIRVVLPFF</sequence>
<evidence type="ECO:0000256" key="1">
    <source>
        <dbReference type="SAM" id="Phobius"/>
    </source>
</evidence>
<keyword evidence="1" id="KW-0472">Membrane</keyword>
<keyword evidence="1" id="KW-1133">Transmembrane helix</keyword>
<keyword evidence="3" id="KW-1185">Reference proteome</keyword>
<name>A0ABY6HKY7_9ARCH</name>
<protein>
    <submittedName>
        <fullName evidence="2">Uncharacterized protein</fullName>
    </submittedName>
</protein>
<dbReference type="EMBL" id="CP104013">
    <property type="protein sequence ID" value="UYP44177.1"/>
    <property type="molecule type" value="Genomic_DNA"/>
</dbReference>
<keyword evidence="1" id="KW-0812">Transmembrane</keyword>
<organism evidence="2 3">
    <name type="scientific">Candidatus Lokiarchaeum ossiferum</name>
    <dbReference type="NCBI Taxonomy" id="2951803"/>
    <lineage>
        <taxon>Archaea</taxon>
        <taxon>Promethearchaeati</taxon>
        <taxon>Promethearchaeota</taxon>
        <taxon>Promethearchaeia</taxon>
        <taxon>Promethearchaeales</taxon>
        <taxon>Promethearchaeaceae</taxon>
        <taxon>Candidatus Lokiarchaeum</taxon>
    </lineage>
</organism>
<reference evidence="2" key="1">
    <citation type="submission" date="2022-09" db="EMBL/GenBank/DDBJ databases">
        <title>Actin cytoskeleton and complex cell architecture in an #Asgard archaeon.</title>
        <authorList>
            <person name="Ponce Toledo R.I."/>
            <person name="Schleper C."/>
            <person name="Rodrigues Oliveira T."/>
            <person name="Wollweber F."/>
            <person name="Xu J."/>
            <person name="Rittmann S."/>
            <person name="Klingl A."/>
            <person name="Pilhofer M."/>
        </authorList>
    </citation>
    <scope>NUCLEOTIDE SEQUENCE</scope>
    <source>
        <strain evidence="2">B-35</strain>
    </source>
</reference>
<proteinExistence type="predicted"/>
<accession>A0ABY6HKY7</accession>
<feature type="transmembrane region" description="Helical" evidence="1">
    <location>
        <begin position="17"/>
        <end position="40"/>
    </location>
</feature>